<evidence type="ECO:0000313" key="3">
    <source>
        <dbReference type="Proteomes" id="UP001066276"/>
    </source>
</evidence>
<dbReference type="Proteomes" id="UP001066276">
    <property type="component" value="Chromosome 4_2"/>
</dbReference>
<organism evidence="2 3">
    <name type="scientific">Pleurodeles waltl</name>
    <name type="common">Iberian ribbed newt</name>
    <dbReference type="NCBI Taxonomy" id="8319"/>
    <lineage>
        <taxon>Eukaryota</taxon>
        <taxon>Metazoa</taxon>
        <taxon>Chordata</taxon>
        <taxon>Craniata</taxon>
        <taxon>Vertebrata</taxon>
        <taxon>Euteleostomi</taxon>
        <taxon>Amphibia</taxon>
        <taxon>Batrachia</taxon>
        <taxon>Caudata</taxon>
        <taxon>Salamandroidea</taxon>
        <taxon>Salamandridae</taxon>
        <taxon>Pleurodelinae</taxon>
        <taxon>Pleurodeles</taxon>
    </lineage>
</organism>
<evidence type="ECO:0000256" key="1">
    <source>
        <dbReference type="SAM" id="MobiDB-lite"/>
    </source>
</evidence>
<sequence length="103" mass="11592">MTDELIRDQLIVQCCDKKIQERLWAPKNPKLQEATDLAKVMEESRRCIKELERKEKTVEVMALSNDSTIFQPETGTAPKKGGTQASKHSGDDSYFCFSGVAGR</sequence>
<evidence type="ECO:0000313" key="2">
    <source>
        <dbReference type="EMBL" id="KAJ1162317.1"/>
    </source>
</evidence>
<accession>A0AAV7SDP1</accession>
<dbReference type="EMBL" id="JANPWB010000008">
    <property type="protein sequence ID" value="KAJ1162317.1"/>
    <property type="molecule type" value="Genomic_DNA"/>
</dbReference>
<proteinExistence type="predicted"/>
<name>A0AAV7SDP1_PLEWA</name>
<reference evidence="2" key="1">
    <citation type="journal article" date="2022" name="bioRxiv">
        <title>Sequencing and chromosome-scale assembly of the giantPleurodeles waltlgenome.</title>
        <authorList>
            <person name="Brown T."/>
            <person name="Elewa A."/>
            <person name="Iarovenko S."/>
            <person name="Subramanian E."/>
            <person name="Araus A.J."/>
            <person name="Petzold A."/>
            <person name="Susuki M."/>
            <person name="Suzuki K.-i.T."/>
            <person name="Hayashi T."/>
            <person name="Toyoda A."/>
            <person name="Oliveira C."/>
            <person name="Osipova E."/>
            <person name="Leigh N.D."/>
            <person name="Simon A."/>
            <person name="Yun M.H."/>
        </authorList>
    </citation>
    <scope>NUCLEOTIDE SEQUENCE</scope>
    <source>
        <strain evidence="2">20211129_DDA</strain>
        <tissue evidence="2">Liver</tissue>
    </source>
</reference>
<protein>
    <submittedName>
        <fullName evidence="2">Uncharacterized protein</fullName>
    </submittedName>
</protein>
<feature type="region of interest" description="Disordered" evidence="1">
    <location>
        <begin position="64"/>
        <end position="91"/>
    </location>
</feature>
<dbReference type="AlphaFoldDB" id="A0AAV7SDP1"/>
<feature type="compositionally biased region" description="Polar residues" evidence="1">
    <location>
        <begin position="64"/>
        <end position="74"/>
    </location>
</feature>
<comment type="caution">
    <text evidence="2">The sequence shown here is derived from an EMBL/GenBank/DDBJ whole genome shotgun (WGS) entry which is preliminary data.</text>
</comment>
<keyword evidence="3" id="KW-1185">Reference proteome</keyword>
<gene>
    <name evidence="2" type="ORF">NDU88_002785</name>
</gene>